<proteinExistence type="predicted"/>
<protein>
    <submittedName>
        <fullName evidence="1">Uncharacterized protein</fullName>
    </submittedName>
</protein>
<accession>A0ABR9G3E1</accession>
<dbReference type="Proteomes" id="UP001645038">
    <property type="component" value="Unassembled WGS sequence"/>
</dbReference>
<gene>
    <name evidence="1" type="ORF">EI547_18295</name>
</gene>
<evidence type="ECO:0000313" key="1">
    <source>
        <dbReference type="EMBL" id="MBE0465374.1"/>
    </source>
</evidence>
<dbReference type="EMBL" id="RRZB01000082">
    <property type="protein sequence ID" value="MBE0465374.1"/>
    <property type="molecule type" value="Genomic_DNA"/>
</dbReference>
<dbReference type="RefSeq" id="WP_192539798.1">
    <property type="nucleotide sequence ID" value="NZ_RRZB01000082.1"/>
</dbReference>
<sequence>MIDNNFFIKLLSDNEMSWRKARFFLEEAEKNAKREKINLDDVIFNFFVGNNVDKIGAWSNKKLLATMLMKLVWLRLSRRSVSWHEGGDVLVPKANSVSKLEIVVNRCKASLISAEDGFFEAILILVCLAKGDYFESYRQAVKLKQKGYPKDAVYRSFFTGVNSFYITEFFPELKDIFEDDKFRLNIEALKKAANDNFVSVVSCDITYYDKFSADFLSSARESGYNNTIIFFVIGDKEGWEVVEKGAYVFYVSTTYNLEPALYASFRYLISRYILEDAKCGLFVFDIDFIFNEQVVSSLYSTAAHYDMAFTFHGYGIRSIAPWTKISAPLSFFGNNKQSELFLNNYIGYWEKAWGLSDFKWWIDQNSLFSSYQYIQKTFPSAKIKNIFDVANIGVSNKHEGVLEFKKSNRR</sequence>
<comment type="caution">
    <text evidence="1">The sequence shown here is derived from an EMBL/GenBank/DDBJ whole genome shotgun (WGS) entry which is preliminary data.</text>
</comment>
<name>A0ABR9G3E1_9GAMM</name>
<keyword evidence="2" id="KW-1185">Reference proteome</keyword>
<reference evidence="1 2" key="1">
    <citation type="submission" date="2020-07" db="EMBL/GenBank/DDBJ databases">
        <title>Halophilic bacteria isolated from french cheeses.</title>
        <authorList>
            <person name="Kothe C.I."/>
            <person name="Farah-Kraiem B."/>
            <person name="Renault P."/>
            <person name="Dridi B."/>
        </authorList>
    </citation>
    <scope>NUCLEOTIDE SEQUENCE [LARGE SCALE GENOMIC DNA]</scope>
    <source>
        <strain evidence="1 2">FME20</strain>
    </source>
</reference>
<organism evidence="1 2">
    <name type="scientific">Halomonas colorata</name>
    <dbReference type="NCBI Taxonomy" id="2742615"/>
    <lineage>
        <taxon>Bacteria</taxon>
        <taxon>Pseudomonadati</taxon>
        <taxon>Pseudomonadota</taxon>
        <taxon>Gammaproteobacteria</taxon>
        <taxon>Oceanospirillales</taxon>
        <taxon>Halomonadaceae</taxon>
        <taxon>Halomonas</taxon>
    </lineage>
</organism>
<evidence type="ECO:0000313" key="2">
    <source>
        <dbReference type="Proteomes" id="UP001645038"/>
    </source>
</evidence>